<organism evidence="2 3">
    <name type="scientific">Nitratireductor mangrovi</name>
    <dbReference type="NCBI Taxonomy" id="2599600"/>
    <lineage>
        <taxon>Bacteria</taxon>
        <taxon>Pseudomonadati</taxon>
        <taxon>Pseudomonadota</taxon>
        <taxon>Alphaproteobacteria</taxon>
        <taxon>Hyphomicrobiales</taxon>
        <taxon>Phyllobacteriaceae</taxon>
        <taxon>Nitratireductor</taxon>
    </lineage>
</organism>
<dbReference type="RefSeq" id="WP_146301481.1">
    <property type="nucleotide sequence ID" value="NZ_CP042301.2"/>
</dbReference>
<proteinExistence type="predicted"/>
<gene>
    <name evidence="2" type="ORF">FQ775_22115</name>
</gene>
<keyword evidence="3" id="KW-1185">Reference proteome</keyword>
<dbReference type="InterPro" id="IPR045601">
    <property type="entry name" value="DUF6455"/>
</dbReference>
<dbReference type="Pfam" id="PF20056">
    <property type="entry name" value="DUF6455"/>
    <property type="match status" value="1"/>
</dbReference>
<evidence type="ECO:0000313" key="2">
    <source>
        <dbReference type="EMBL" id="QDZ02847.1"/>
    </source>
</evidence>
<reference evidence="2" key="1">
    <citation type="submission" date="2020-04" db="EMBL/GenBank/DDBJ databases">
        <title>Nitratireductor sp. nov. isolated from mangrove soil.</title>
        <authorList>
            <person name="Ye Y."/>
        </authorList>
    </citation>
    <scope>NUCLEOTIDE SEQUENCE</scope>
    <source>
        <strain evidence="2">SY7</strain>
    </source>
</reference>
<evidence type="ECO:0000259" key="1">
    <source>
        <dbReference type="Pfam" id="PF20056"/>
    </source>
</evidence>
<feature type="domain" description="DUF6455" evidence="1">
    <location>
        <begin position="63"/>
        <end position="132"/>
    </location>
</feature>
<accession>A0A5B8L4I4</accession>
<dbReference type="EMBL" id="CP042301">
    <property type="protein sequence ID" value="QDZ02847.1"/>
    <property type="molecule type" value="Genomic_DNA"/>
</dbReference>
<protein>
    <recommendedName>
        <fullName evidence="1">DUF6455 domain-containing protein</fullName>
    </recommendedName>
</protein>
<dbReference type="KEGG" id="niy:FQ775_22115"/>
<name>A0A5B8L4I4_9HYPH</name>
<evidence type="ECO:0000313" key="3">
    <source>
        <dbReference type="Proteomes" id="UP000321389"/>
    </source>
</evidence>
<sequence length="141" mass="15765">MDTQTLKSALVRSFRNWRDHRAAMAELRSLAVRHPDLLAATARECGMSPTELRTVVSSGHGAKALMERMMEVFDLDPRTIGRSDPALMRDIQILCSRCDRKGVCRRELDSGTARENAFVFCPNAEMFNDLAANAQVPGVER</sequence>
<dbReference type="Proteomes" id="UP000321389">
    <property type="component" value="Chromosome"/>
</dbReference>
<dbReference type="OrthoDB" id="7307423at2"/>
<dbReference type="AlphaFoldDB" id="A0A5B8L4I4"/>